<keyword evidence="2" id="KW-0808">Transferase</keyword>
<accession>A0ABT2FZX6</accession>
<dbReference type="Pfam" id="PF13692">
    <property type="entry name" value="Glyco_trans_1_4"/>
    <property type="match status" value="1"/>
</dbReference>
<dbReference type="InterPro" id="IPR028098">
    <property type="entry name" value="Glyco_trans_4-like_N"/>
</dbReference>
<evidence type="ECO:0000256" key="2">
    <source>
        <dbReference type="ARBA" id="ARBA00022679"/>
    </source>
</evidence>
<dbReference type="Proteomes" id="UP001205965">
    <property type="component" value="Unassembled WGS sequence"/>
</dbReference>
<feature type="domain" description="Glycosyltransferase subfamily 4-like N-terminal" evidence="3">
    <location>
        <begin position="27"/>
        <end position="166"/>
    </location>
</feature>
<reference evidence="4 5" key="1">
    <citation type="submission" date="2022-08" db="EMBL/GenBank/DDBJ databases">
        <title>YIM 101645 draft genome.</title>
        <authorList>
            <person name="Chen X."/>
        </authorList>
    </citation>
    <scope>NUCLEOTIDE SEQUENCE [LARGE SCALE GENOMIC DNA]</scope>
    <source>
        <strain evidence="4 5">YIM 101645</strain>
    </source>
</reference>
<evidence type="ECO:0000256" key="1">
    <source>
        <dbReference type="ARBA" id="ARBA00022676"/>
    </source>
</evidence>
<dbReference type="CDD" id="cd03808">
    <property type="entry name" value="GT4_CapM-like"/>
    <property type="match status" value="1"/>
</dbReference>
<keyword evidence="1" id="KW-0328">Glycosyltransferase</keyword>
<keyword evidence="5" id="KW-1185">Reference proteome</keyword>
<dbReference type="Gene3D" id="3.40.50.2000">
    <property type="entry name" value="Glycogen Phosphorylase B"/>
    <property type="match status" value="2"/>
</dbReference>
<dbReference type="SUPFAM" id="SSF53756">
    <property type="entry name" value="UDP-Glycosyltransferase/glycogen phosphorylase"/>
    <property type="match status" value="1"/>
</dbReference>
<dbReference type="RefSeq" id="WP_259428870.1">
    <property type="nucleotide sequence ID" value="NZ_JANWTC010000019.1"/>
</dbReference>
<organism evidence="4 5">
    <name type="scientific">Corynebacterium lemuris</name>
    <dbReference type="NCBI Taxonomy" id="1859292"/>
    <lineage>
        <taxon>Bacteria</taxon>
        <taxon>Bacillati</taxon>
        <taxon>Actinomycetota</taxon>
        <taxon>Actinomycetes</taxon>
        <taxon>Mycobacteriales</taxon>
        <taxon>Corynebacteriaceae</taxon>
        <taxon>Corynebacterium</taxon>
    </lineage>
</organism>
<proteinExistence type="predicted"/>
<dbReference type="EMBL" id="JANWTC010000019">
    <property type="protein sequence ID" value="MCS5480812.1"/>
    <property type="molecule type" value="Genomic_DNA"/>
</dbReference>
<dbReference type="PANTHER" id="PTHR12526">
    <property type="entry name" value="GLYCOSYLTRANSFERASE"/>
    <property type="match status" value="1"/>
</dbReference>
<evidence type="ECO:0000313" key="5">
    <source>
        <dbReference type="Proteomes" id="UP001205965"/>
    </source>
</evidence>
<evidence type="ECO:0000259" key="3">
    <source>
        <dbReference type="Pfam" id="PF13579"/>
    </source>
</evidence>
<dbReference type="Pfam" id="PF13579">
    <property type="entry name" value="Glyco_trans_4_4"/>
    <property type="match status" value="1"/>
</dbReference>
<gene>
    <name evidence="4" type="ORF">NYP18_14290</name>
</gene>
<comment type="caution">
    <text evidence="4">The sequence shown here is derived from an EMBL/GenBank/DDBJ whole genome shotgun (WGS) entry which is preliminary data.</text>
</comment>
<evidence type="ECO:0000313" key="4">
    <source>
        <dbReference type="EMBL" id="MCS5480812.1"/>
    </source>
</evidence>
<name>A0ABT2FZX6_9CORY</name>
<protein>
    <submittedName>
        <fullName evidence="4">Glycosyltransferase family 4 protein</fullName>
    </submittedName>
</protein>
<sequence length="402" mass="43955">MRKALSGRDRKLVIGVTVGASAFSLLRGQLEWFRESGWDVTLVSTPDEVAKKAAEREGVPLVGIRMNRRISPVKDVVALRNWIRLLRTSRPTAVNVGTPKAALLGMLAAWSVRVPHRLYVVRGLRLEGTSGPLSWLLWCMEKLTMQLATDVLYVSRSLAQEASRRHLFSENKAWLVGSGSSNGVNAQAILSRVESVDRTVLRNELGLESGDFVAGFVGRVTRDKGVDTLLNALRDPRIDNNVRGLLIGSIEDPSLAEEIKSLGSRITYLPWTDDVWGHLPAMDVLCLPTLREGFPNVVLEAAAAGVPTIATRATGAIDSVVPGVTGMLIEVGDHHALVDRLNELCSDRSLGCRLGRAASQRVFEEYTQERIWEGLAEILTANPSPQHAIRAVEELKAAKVVI</sequence>